<comment type="caution">
    <text evidence="4">The sequence shown here is derived from an EMBL/GenBank/DDBJ whole genome shotgun (WGS) entry which is preliminary data.</text>
</comment>
<feature type="signal peptide" evidence="2">
    <location>
        <begin position="1"/>
        <end position="21"/>
    </location>
</feature>
<feature type="domain" description="Glycoside-hydrolase family GH114 TIM-barrel" evidence="3">
    <location>
        <begin position="77"/>
        <end position="295"/>
    </location>
</feature>
<evidence type="ECO:0000313" key="4">
    <source>
        <dbReference type="EMBL" id="TMQ90731.1"/>
    </source>
</evidence>
<dbReference type="SUPFAM" id="SSF51445">
    <property type="entry name" value="(Trans)glycosidases"/>
    <property type="match status" value="1"/>
</dbReference>
<reference evidence="4 5" key="1">
    <citation type="submission" date="2019-05" db="EMBL/GenBank/DDBJ databases">
        <title>Draft genome sequence of Actinomadura sp. 14C53.</title>
        <authorList>
            <person name="Saricaoglu S."/>
            <person name="Isik K."/>
        </authorList>
    </citation>
    <scope>NUCLEOTIDE SEQUENCE [LARGE SCALE GENOMIC DNA]</scope>
    <source>
        <strain evidence="4 5">14C53</strain>
    </source>
</reference>
<dbReference type="InterPro" id="IPR004352">
    <property type="entry name" value="GH114_TIM-barrel"/>
</dbReference>
<dbReference type="RefSeq" id="WP_138649331.1">
    <property type="nucleotide sequence ID" value="NZ_VCKW01000265.1"/>
</dbReference>
<dbReference type="PANTHER" id="PTHR35273">
    <property type="entry name" value="ALPHA-1,4 POLYGALACTOSAMINIDASE, PUTATIVE (AFU_ORTHOLOGUE AFUA_3G07890)-RELATED"/>
    <property type="match status" value="1"/>
</dbReference>
<dbReference type="Pfam" id="PF03537">
    <property type="entry name" value="Glyco_hydro_114"/>
    <property type="match status" value="1"/>
</dbReference>
<protein>
    <submittedName>
        <fullName evidence="4">Endo alpha-1,4 polygalactosaminidase</fullName>
    </submittedName>
</protein>
<evidence type="ECO:0000256" key="2">
    <source>
        <dbReference type="SAM" id="SignalP"/>
    </source>
</evidence>
<feature type="chain" id="PRO_5039717562" evidence="2">
    <location>
        <begin position="22"/>
        <end position="299"/>
    </location>
</feature>
<dbReference type="InterPro" id="IPR017853">
    <property type="entry name" value="GH"/>
</dbReference>
<dbReference type="PANTHER" id="PTHR35273:SF2">
    <property type="entry name" value="ALPHA-GALACTOSIDASE"/>
    <property type="match status" value="1"/>
</dbReference>
<dbReference type="EMBL" id="VCKW01000265">
    <property type="protein sequence ID" value="TMQ90731.1"/>
    <property type="molecule type" value="Genomic_DNA"/>
</dbReference>
<organism evidence="4 5">
    <name type="scientific">Actinomadura soli</name>
    <dbReference type="NCBI Taxonomy" id="2508997"/>
    <lineage>
        <taxon>Bacteria</taxon>
        <taxon>Bacillati</taxon>
        <taxon>Actinomycetota</taxon>
        <taxon>Actinomycetes</taxon>
        <taxon>Streptosporangiales</taxon>
        <taxon>Thermomonosporaceae</taxon>
        <taxon>Actinomadura</taxon>
    </lineage>
</organism>
<name>A0A5C4J330_9ACTN</name>
<evidence type="ECO:0000313" key="5">
    <source>
        <dbReference type="Proteomes" id="UP000309174"/>
    </source>
</evidence>
<feature type="region of interest" description="Disordered" evidence="1">
    <location>
        <begin position="32"/>
        <end position="74"/>
    </location>
</feature>
<keyword evidence="5" id="KW-1185">Reference proteome</keyword>
<accession>A0A5C4J330</accession>
<gene>
    <name evidence="4" type="ORF">ETD83_34110</name>
</gene>
<evidence type="ECO:0000256" key="1">
    <source>
        <dbReference type="SAM" id="MobiDB-lite"/>
    </source>
</evidence>
<feature type="compositionally biased region" description="Low complexity" evidence="1">
    <location>
        <begin position="32"/>
        <end position="45"/>
    </location>
</feature>
<proteinExistence type="predicted"/>
<dbReference type="AlphaFoldDB" id="A0A5C4J330"/>
<dbReference type="OrthoDB" id="319933at2"/>
<sequence length="299" mass="32573">MRIPGWAVGAAAVLASAAALAAVLVSTLAPDEAAPPNASASPALPGRAAPPVKSAPPNEADSERRPTGFWAPPPGVRWQWQLTTPVDLGVDAPVHDIDGFGNGADVVRELHRRGRRVICYINVGAAERYRPDHAAFPPAVLGKGNGWPDERWLDIRRTDVLGPIMARRFDMCRDKGFDAIEPDLLDGYISDTGFPLTAAHQLRYNRLIARLAHERGMSVALKNDLAQIPALVGTFDFAINEQCAEFGECRRLLPFVRAGKAVLHVEYNMPTAGFCRQTRALGFASMRKRLDLGAWRQPC</sequence>
<dbReference type="Gene3D" id="3.20.20.70">
    <property type="entry name" value="Aldolase class I"/>
    <property type="match status" value="1"/>
</dbReference>
<dbReference type="Proteomes" id="UP000309174">
    <property type="component" value="Unassembled WGS sequence"/>
</dbReference>
<keyword evidence="2" id="KW-0732">Signal</keyword>
<dbReference type="InterPro" id="IPR013785">
    <property type="entry name" value="Aldolase_TIM"/>
</dbReference>
<evidence type="ECO:0000259" key="3">
    <source>
        <dbReference type="Pfam" id="PF03537"/>
    </source>
</evidence>